<accession>T1G5K1</accession>
<dbReference type="FunCoup" id="T1G5K1">
    <property type="interactions" value="280"/>
</dbReference>
<gene>
    <name evidence="6" type="primary">20216348</name>
    <name evidence="5" type="ORF">HELRODRAFT_84542</name>
</gene>
<keyword evidence="3" id="KW-0418">Kinase</keyword>
<dbReference type="InterPro" id="IPR043129">
    <property type="entry name" value="ATPase_NBD"/>
</dbReference>
<dbReference type="GO" id="GO:0046167">
    <property type="term" value="P:glycerol-3-phosphate biosynthetic process"/>
    <property type="evidence" value="ECO:0000318"/>
    <property type="project" value="GO_Central"/>
</dbReference>
<dbReference type="GO" id="GO:0006071">
    <property type="term" value="P:glycerol metabolic process"/>
    <property type="evidence" value="ECO:0000318"/>
    <property type="project" value="GO_Central"/>
</dbReference>
<evidence type="ECO:0000313" key="5">
    <source>
        <dbReference type="EMBL" id="ESN98389.1"/>
    </source>
</evidence>
<dbReference type="KEGG" id="hro:HELRODRAFT_84542"/>
<protein>
    <recommendedName>
        <fullName evidence="4">Carbohydrate kinase FGGY N-terminal domain-containing protein</fullName>
    </recommendedName>
</protein>
<dbReference type="GO" id="GO:0006641">
    <property type="term" value="P:triglyceride metabolic process"/>
    <property type="evidence" value="ECO:0000318"/>
    <property type="project" value="GO_Central"/>
</dbReference>
<name>T1G5K1_HELRO</name>
<dbReference type="RefSeq" id="XP_009023335.1">
    <property type="nucleotide sequence ID" value="XM_009025087.1"/>
</dbReference>
<dbReference type="EMBL" id="KB097144">
    <property type="protein sequence ID" value="ESN98389.1"/>
    <property type="molecule type" value="Genomic_DNA"/>
</dbReference>
<feature type="domain" description="Carbohydrate kinase FGGY N-terminal" evidence="4">
    <location>
        <begin position="5"/>
        <end position="263"/>
    </location>
</feature>
<dbReference type="InterPro" id="IPR018484">
    <property type="entry name" value="FGGY_N"/>
</dbReference>
<dbReference type="PANTHER" id="PTHR10196:SF68">
    <property type="entry name" value="GLYCEROL KINASE 5-RELATED"/>
    <property type="match status" value="1"/>
</dbReference>
<dbReference type="OMA" id="WNDSYTW"/>
<dbReference type="CTD" id="20216348"/>
<dbReference type="Gene3D" id="3.30.420.40">
    <property type="match status" value="2"/>
</dbReference>
<evidence type="ECO:0000256" key="1">
    <source>
        <dbReference type="ARBA" id="ARBA00009156"/>
    </source>
</evidence>
<reference evidence="5 7" key="2">
    <citation type="journal article" date="2013" name="Nature">
        <title>Insights into bilaterian evolution from three spiralian genomes.</title>
        <authorList>
            <person name="Simakov O."/>
            <person name="Marletaz F."/>
            <person name="Cho S.J."/>
            <person name="Edsinger-Gonzales E."/>
            <person name="Havlak P."/>
            <person name="Hellsten U."/>
            <person name="Kuo D.H."/>
            <person name="Larsson T."/>
            <person name="Lv J."/>
            <person name="Arendt D."/>
            <person name="Savage R."/>
            <person name="Osoegawa K."/>
            <person name="de Jong P."/>
            <person name="Grimwood J."/>
            <person name="Chapman J.A."/>
            <person name="Shapiro H."/>
            <person name="Aerts A."/>
            <person name="Otillar R.P."/>
            <person name="Terry A.Y."/>
            <person name="Boore J.L."/>
            <person name="Grigoriev I.V."/>
            <person name="Lindberg D.R."/>
            <person name="Seaver E.C."/>
            <person name="Weisblat D.A."/>
            <person name="Putnam N.H."/>
            <person name="Rokhsar D.S."/>
        </authorList>
    </citation>
    <scope>NUCLEOTIDE SEQUENCE</scope>
</reference>
<keyword evidence="7" id="KW-1185">Reference proteome</keyword>
<dbReference type="GO" id="GO:0004370">
    <property type="term" value="F:glycerol kinase activity"/>
    <property type="evidence" value="ECO:0000318"/>
    <property type="project" value="GO_Central"/>
</dbReference>
<dbReference type="OrthoDB" id="6278781at2759"/>
<dbReference type="HOGENOM" id="CLU_009281_7_0_1"/>
<dbReference type="eggNOG" id="KOG2517">
    <property type="taxonomic scope" value="Eukaryota"/>
</dbReference>
<keyword evidence="2" id="KW-0808">Transferase</keyword>
<reference evidence="7" key="1">
    <citation type="submission" date="2012-12" db="EMBL/GenBank/DDBJ databases">
        <authorList>
            <person name="Hellsten U."/>
            <person name="Grimwood J."/>
            <person name="Chapman J.A."/>
            <person name="Shapiro H."/>
            <person name="Aerts A."/>
            <person name="Otillar R.P."/>
            <person name="Terry A.Y."/>
            <person name="Boore J.L."/>
            <person name="Simakov O."/>
            <person name="Marletaz F."/>
            <person name="Cho S.-J."/>
            <person name="Edsinger-Gonzales E."/>
            <person name="Havlak P."/>
            <person name="Kuo D.-H."/>
            <person name="Larsson T."/>
            <person name="Lv J."/>
            <person name="Arendt D."/>
            <person name="Savage R."/>
            <person name="Osoegawa K."/>
            <person name="de Jong P."/>
            <person name="Lindberg D.R."/>
            <person name="Seaver E.C."/>
            <person name="Weisblat D.A."/>
            <person name="Putnam N.H."/>
            <person name="Grigoriev I.V."/>
            <person name="Rokhsar D.S."/>
        </authorList>
    </citation>
    <scope>NUCLEOTIDE SEQUENCE</scope>
</reference>
<dbReference type="GO" id="GO:0005739">
    <property type="term" value="C:mitochondrion"/>
    <property type="evidence" value="ECO:0000318"/>
    <property type="project" value="GO_Central"/>
</dbReference>
<dbReference type="EMBL" id="AMQM01005865">
    <property type="status" value="NOT_ANNOTATED_CDS"/>
    <property type="molecule type" value="Genomic_DNA"/>
</dbReference>
<dbReference type="Proteomes" id="UP000015101">
    <property type="component" value="Unassembled WGS sequence"/>
</dbReference>
<dbReference type="InParanoid" id="T1G5K1"/>
<evidence type="ECO:0000256" key="3">
    <source>
        <dbReference type="ARBA" id="ARBA00022777"/>
    </source>
</evidence>
<dbReference type="AlphaFoldDB" id="T1G5K1"/>
<sequence>MSEKYIASLDVGTTTVRCLIYNSKSQILANASDKVRSVGCCEIDEEEIFQQCVYVIRRAIEISGLTASDISCLGIATQRNTFITWDKDTGKPFHHLMTWKDMRAASYVRDWNKSYVMMFIRSASRLLYSVTGSLRHLAVSLLQFKNTHVCMRLKWMLDNNKELKKRASMKKVSFGTLDTWLVWKLTNARCYATDFSNASSTALFDPYVLSWSSSICMLLGIPMHILPPIFDTCDDYGYCDEKFFGYKLPIRSLVGDQQASMFGQCCFEKGNMKCTMGLGTFVDVKMGGQPMVSNQELFPIVGWKIKDEVVYLMEGYSSDTCQPISWLQSCGQLMSELLIG</sequence>
<dbReference type="PANTHER" id="PTHR10196">
    <property type="entry name" value="SUGAR KINASE"/>
    <property type="match status" value="1"/>
</dbReference>
<evidence type="ECO:0000313" key="6">
    <source>
        <dbReference type="EnsemblMetazoa" id="HelroP84542"/>
    </source>
</evidence>
<proteinExistence type="inferred from homology"/>
<organism evidence="6 7">
    <name type="scientific">Helobdella robusta</name>
    <name type="common">Californian leech</name>
    <dbReference type="NCBI Taxonomy" id="6412"/>
    <lineage>
        <taxon>Eukaryota</taxon>
        <taxon>Metazoa</taxon>
        <taxon>Spiralia</taxon>
        <taxon>Lophotrochozoa</taxon>
        <taxon>Annelida</taxon>
        <taxon>Clitellata</taxon>
        <taxon>Hirudinea</taxon>
        <taxon>Rhynchobdellida</taxon>
        <taxon>Glossiphoniidae</taxon>
        <taxon>Helobdella</taxon>
    </lineage>
</organism>
<evidence type="ECO:0000313" key="7">
    <source>
        <dbReference type="Proteomes" id="UP000015101"/>
    </source>
</evidence>
<dbReference type="FunFam" id="3.30.420.40:FF:000102">
    <property type="entry name" value="Putative glycerol kinase 5"/>
    <property type="match status" value="1"/>
</dbReference>
<dbReference type="STRING" id="6412.T1G5K1"/>
<dbReference type="Pfam" id="PF00370">
    <property type="entry name" value="FGGY_N"/>
    <property type="match status" value="1"/>
</dbReference>
<comment type="similarity">
    <text evidence="1">Belongs to the FGGY kinase family.</text>
</comment>
<evidence type="ECO:0000256" key="2">
    <source>
        <dbReference type="ARBA" id="ARBA00022679"/>
    </source>
</evidence>
<dbReference type="GeneID" id="20216348"/>
<reference evidence="6" key="3">
    <citation type="submission" date="2015-06" db="UniProtKB">
        <authorList>
            <consortium name="EnsemblMetazoa"/>
        </authorList>
    </citation>
    <scope>IDENTIFICATION</scope>
</reference>
<evidence type="ECO:0000259" key="4">
    <source>
        <dbReference type="Pfam" id="PF00370"/>
    </source>
</evidence>
<dbReference type="EnsemblMetazoa" id="HelroT84542">
    <property type="protein sequence ID" value="HelroP84542"/>
    <property type="gene ID" value="HelroG84542"/>
</dbReference>
<dbReference type="SUPFAM" id="SSF53067">
    <property type="entry name" value="Actin-like ATPase domain"/>
    <property type="match status" value="1"/>
</dbReference>